<dbReference type="PANTHER" id="PTHR39420">
    <property type="match status" value="1"/>
</dbReference>
<gene>
    <name evidence="1" type="ORF">EII35_05945</name>
</gene>
<keyword evidence="1" id="KW-0378">Hydrolase</keyword>
<sequence length="490" mass="54028">MTNSTEDTTATRLRDTPSPFLVALWVWESVPSPPAHDLTRSLGAMRFNGCLSHRERGVMTTPGGFDFEQLRRMLEQLGLEADNLNLADLMGRMQHLQAAGGIGFTPADQDPDAAWRTTITRAINATRELGPDPEHSAQEKLAIADAERLAQSWLDPVTSFSAAGVPPLTLRRSEWLLATSEGWRKLVEPIIEGLAVALQRGAGDPTDPELQGLSAMLAPMMRTAASLVYRERLGRVLAAVAASTLTGSEIGIRLATGSQATILPINVAEFTRDLDLPEGDVVLHLLLREAARQRLFDSVGWLTPQLEALLAHFAREIHIDFEALTEQLHPAMEEMNLEEIVAVSEQVQRSFFKPASTPTQLEILGRLEVLLALIEGWVDHVVASAAQHMPTAPQLAEVVRRRRASGGPIRDVFKDLLGLELHPRLVRDAENLWASQEHAHGPEARDAIWRHPDLLPTAKHLADPLSYVHPDHRTDDEGDLDAELRRLLGD</sequence>
<dbReference type="OrthoDB" id="8478472at2"/>
<dbReference type="InterPro" id="IPR042271">
    <property type="entry name" value="Zinicin_2_N"/>
</dbReference>
<dbReference type="Pfam" id="PF10103">
    <property type="entry name" value="Zincin_2"/>
    <property type="match status" value="1"/>
</dbReference>
<dbReference type="NCBIfam" id="TIGR03624">
    <property type="entry name" value="putative hydrolase"/>
    <property type="match status" value="1"/>
</dbReference>
<name>A0A3P1WU71_9ACTN</name>
<protein>
    <submittedName>
        <fullName evidence="1">Hydrolase</fullName>
    </submittedName>
</protein>
<accession>A0A3P1WU71</accession>
<dbReference type="PANTHER" id="PTHR39420:SF2">
    <property type="entry name" value="HYDROLASE"/>
    <property type="match status" value="1"/>
</dbReference>
<comment type="caution">
    <text evidence="1">The sequence shown here is derived from an EMBL/GenBank/DDBJ whole genome shotgun (WGS) entry which is preliminary data.</text>
</comment>
<dbReference type="Proteomes" id="UP000280935">
    <property type="component" value="Unassembled WGS sequence"/>
</dbReference>
<dbReference type="SUPFAM" id="SSF55486">
    <property type="entry name" value="Metalloproteases ('zincins'), catalytic domain"/>
    <property type="match status" value="1"/>
</dbReference>
<proteinExistence type="predicted"/>
<dbReference type="Gene3D" id="1.20.150.30">
    <property type="entry name" value="Zincin-like metallopeptidase, N-terminal domain"/>
    <property type="match status" value="1"/>
</dbReference>
<dbReference type="EMBL" id="RQYT01000009">
    <property type="protein sequence ID" value="RRD50099.1"/>
    <property type="molecule type" value="Genomic_DNA"/>
</dbReference>
<dbReference type="GO" id="GO:0016787">
    <property type="term" value="F:hydrolase activity"/>
    <property type="evidence" value="ECO:0007669"/>
    <property type="project" value="UniProtKB-KW"/>
</dbReference>
<evidence type="ECO:0000313" key="1">
    <source>
        <dbReference type="EMBL" id="RRD50099.1"/>
    </source>
</evidence>
<dbReference type="InterPro" id="IPR018766">
    <property type="entry name" value="Zinicin_2"/>
</dbReference>
<organism evidence="1 2">
    <name type="scientific">Arachnia propionica</name>
    <dbReference type="NCBI Taxonomy" id="1750"/>
    <lineage>
        <taxon>Bacteria</taxon>
        <taxon>Bacillati</taxon>
        <taxon>Actinomycetota</taxon>
        <taxon>Actinomycetes</taxon>
        <taxon>Propionibacteriales</taxon>
        <taxon>Propionibacteriaceae</taxon>
        <taxon>Arachnia</taxon>
    </lineage>
</organism>
<reference evidence="1 2" key="1">
    <citation type="submission" date="2018-11" db="EMBL/GenBank/DDBJ databases">
        <title>Genomes From Bacteria Associated with the Canine Oral Cavity: a Test Case for Automated Genome-Based Taxonomic Assignment.</title>
        <authorList>
            <person name="Coil D.A."/>
            <person name="Jospin G."/>
            <person name="Darling A.E."/>
            <person name="Wallis C."/>
            <person name="Davis I.J."/>
            <person name="Harris S."/>
            <person name="Eisen J.A."/>
            <person name="Holcombe L.J."/>
            <person name="O'Flynn C."/>
        </authorList>
    </citation>
    <scope>NUCLEOTIDE SEQUENCE [LARGE SCALE GENOMIC DNA]</scope>
    <source>
        <strain evidence="1 2">OH2822_COT-296</strain>
    </source>
</reference>
<dbReference type="AlphaFoldDB" id="A0A3P1WU71"/>
<evidence type="ECO:0000313" key="2">
    <source>
        <dbReference type="Proteomes" id="UP000280935"/>
    </source>
</evidence>